<evidence type="ECO:0000313" key="1">
    <source>
        <dbReference type="EMBL" id="SEA04149.1"/>
    </source>
</evidence>
<dbReference type="OrthoDB" id="7871381at2"/>
<proteinExistence type="predicted"/>
<dbReference type="AlphaFoldDB" id="A0A1H3XXF5"/>
<protein>
    <submittedName>
        <fullName evidence="1">Uncharacterized protein</fullName>
    </submittedName>
</protein>
<evidence type="ECO:0000313" key="2">
    <source>
        <dbReference type="Proteomes" id="UP000182257"/>
    </source>
</evidence>
<dbReference type="Proteomes" id="UP000182257">
    <property type="component" value="Unassembled WGS sequence"/>
</dbReference>
<sequence length="251" mass="29746">MEATIDYQTKDLQSLLKCLNSNSTQTEIKEVFSVIANKLFRNYHIVKGGNTYDFLEIEFYFYSPNHRDLITYPRNSRKPGMWFFHMSGVDITFGSDEKEGDHQLMYGGILVRSIVKTQGGGSTLSKYICGPMKCVDELFDYIYAFDGDISRADIPYIEEKEEKEIISIGSCSRYIPLLFEKDRSQKMHSKFEELKKRRITKDWKNVPELIKDWKSHEYTEKNFEDYLERSYRFYRNDCDEWMIGYNAKPKN</sequence>
<dbReference type="EMBL" id="FNRF01000001">
    <property type="protein sequence ID" value="SEA04149.1"/>
    <property type="molecule type" value="Genomic_DNA"/>
</dbReference>
<dbReference type="RefSeq" id="WP_074760017.1">
    <property type="nucleotide sequence ID" value="NZ_FNRF01000001.1"/>
</dbReference>
<accession>A0A1H3XXF5</accession>
<gene>
    <name evidence="1" type="ORF">SAMN05216462_0417</name>
</gene>
<reference evidence="1 2" key="1">
    <citation type="submission" date="2016-10" db="EMBL/GenBank/DDBJ databases">
        <authorList>
            <person name="de Groot N.N."/>
        </authorList>
    </citation>
    <scope>NUCLEOTIDE SEQUENCE [LARGE SCALE GENOMIC DNA]</scope>
    <source>
        <strain evidence="1 2">D31d</strain>
    </source>
</reference>
<organism evidence="1 2">
    <name type="scientific">Xylanibacter ruminicola</name>
    <name type="common">Prevotella ruminicola</name>
    <dbReference type="NCBI Taxonomy" id="839"/>
    <lineage>
        <taxon>Bacteria</taxon>
        <taxon>Pseudomonadati</taxon>
        <taxon>Bacteroidota</taxon>
        <taxon>Bacteroidia</taxon>
        <taxon>Bacteroidales</taxon>
        <taxon>Prevotellaceae</taxon>
        <taxon>Xylanibacter</taxon>
    </lineage>
</organism>
<name>A0A1H3XXF5_XYLRU</name>